<reference evidence="1" key="1">
    <citation type="journal article" date="2023" name="G3 (Bethesda)">
        <title>A reference genome for the long-term kleptoplast-retaining sea slug Elysia crispata morphotype clarki.</title>
        <authorList>
            <person name="Eastman K.E."/>
            <person name="Pendleton A.L."/>
            <person name="Shaikh M.A."/>
            <person name="Suttiyut T."/>
            <person name="Ogas R."/>
            <person name="Tomko P."/>
            <person name="Gavelis G."/>
            <person name="Widhalm J.R."/>
            <person name="Wisecaver J.H."/>
        </authorList>
    </citation>
    <scope>NUCLEOTIDE SEQUENCE</scope>
    <source>
        <strain evidence="1">ECLA1</strain>
    </source>
</reference>
<dbReference type="AlphaFoldDB" id="A0AAE1B6W5"/>
<evidence type="ECO:0000313" key="2">
    <source>
        <dbReference type="Proteomes" id="UP001283361"/>
    </source>
</evidence>
<dbReference type="Proteomes" id="UP001283361">
    <property type="component" value="Unassembled WGS sequence"/>
</dbReference>
<dbReference type="EMBL" id="JAWDGP010000502">
    <property type="protein sequence ID" value="KAK3800076.1"/>
    <property type="molecule type" value="Genomic_DNA"/>
</dbReference>
<protein>
    <submittedName>
        <fullName evidence="1">Uncharacterized protein</fullName>
    </submittedName>
</protein>
<name>A0AAE1B6W5_9GAST</name>
<proteinExistence type="predicted"/>
<accession>A0AAE1B6W5</accession>
<keyword evidence="2" id="KW-1185">Reference proteome</keyword>
<evidence type="ECO:0000313" key="1">
    <source>
        <dbReference type="EMBL" id="KAK3800076.1"/>
    </source>
</evidence>
<comment type="caution">
    <text evidence="1">The sequence shown here is derived from an EMBL/GenBank/DDBJ whole genome shotgun (WGS) entry which is preliminary data.</text>
</comment>
<gene>
    <name evidence="1" type="ORF">RRG08_015043</name>
</gene>
<organism evidence="1 2">
    <name type="scientific">Elysia crispata</name>
    <name type="common">lettuce slug</name>
    <dbReference type="NCBI Taxonomy" id="231223"/>
    <lineage>
        <taxon>Eukaryota</taxon>
        <taxon>Metazoa</taxon>
        <taxon>Spiralia</taxon>
        <taxon>Lophotrochozoa</taxon>
        <taxon>Mollusca</taxon>
        <taxon>Gastropoda</taxon>
        <taxon>Heterobranchia</taxon>
        <taxon>Euthyneura</taxon>
        <taxon>Panpulmonata</taxon>
        <taxon>Sacoglossa</taxon>
        <taxon>Placobranchoidea</taxon>
        <taxon>Plakobranchidae</taxon>
        <taxon>Elysia</taxon>
    </lineage>
</organism>
<sequence>MLESSDNLGHHLDLPSQRMAIGQGMTAEKIDLRARYDGRVVVYCDGGEPATASQLQHTMECPEKTVLQGSLSSPPK</sequence>